<comment type="caution">
    <text evidence="1">The sequence shown here is derived from an EMBL/GenBank/DDBJ whole genome shotgun (WGS) entry which is preliminary data.</text>
</comment>
<dbReference type="EMBL" id="RBED01000085">
    <property type="protein sequence ID" value="RNL56692.1"/>
    <property type="molecule type" value="Genomic_DNA"/>
</dbReference>
<name>A0A3N0C2R7_9MICC</name>
<evidence type="ECO:0000313" key="1">
    <source>
        <dbReference type="EMBL" id="RNL56692.1"/>
    </source>
</evidence>
<feature type="non-terminal residue" evidence="1">
    <location>
        <position position="1"/>
    </location>
</feature>
<proteinExistence type="predicted"/>
<accession>A0A3N0C2R7</accession>
<reference evidence="1 2" key="1">
    <citation type="submission" date="2018-10" db="EMBL/GenBank/DDBJ databases">
        <title>Genome sequencing of Arthrobacter oryzae TNB02.</title>
        <authorList>
            <person name="Cho Y.-J."/>
            <person name="Cho A."/>
            <person name="Kim O.-S."/>
        </authorList>
    </citation>
    <scope>NUCLEOTIDE SEQUENCE [LARGE SCALE GENOMIC DNA]</scope>
    <source>
        <strain evidence="1 2">TNB02</strain>
    </source>
</reference>
<keyword evidence="2" id="KW-1185">Reference proteome</keyword>
<gene>
    <name evidence="1" type="ORF">D7003_08300</name>
</gene>
<protein>
    <submittedName>
        <fullName evidence="1">ISL3 family transposase</fullName>
    </submittedName>
</protein>
<dbReference type="Proteomes" id="UP000273807">
    <property type="component" value="Unassembled WGS sequence"/>
</dbReference>
<organism evidence="1 2">
    <name type="scientific">Arthrobacter oryzae</name>
    <dbReference type="NCBI Taxonomy" id="409290"/>
    <lineage>
        <taxon>Bacteria</taxon>
        <taxon>Bacillati</taxon>
        <taxon>Actinomycetota</taxon>
        <taxon>Actinomycetes</taxon>
        <taxon>Micrococcales</taxon>
        <taxon>Micrococcaceae</taxon>
        <taxon>Arthrobacter</taxon>
    </lineage>
</organism>
<evidence type="ECO:0000313" key="2">
    <source>
        <dbReference type="Proteomes" id="UP000273807"/>
    </source>
</evidence>
<sequence length="45" mass="4984">FAGTAGVSWTTVMRVREDTGVVDGGVDRRLGRRLGVDGHRCRRVR</sequence>
<dbReference type="AlphaFoldDB" id="A0A3N0C2R7"/>